<sequence>MLRIQVLNAQNLPIPTAKERKTRIYCYSFSSGHYLYDSFKNNENTRNPVWEESFDVELFRCSRLYFKLFSSRLLSEEIFLGDVNIDVLSFLNQKPGSEILKSPYGTIRCEFKLSNCQSSNSVLNLSFTYTPTPYNPIDIKDVSKSRIHLWTTYSPLPTNPSSVINIELLQATVYKNKDKSESGTFLHFSKSHSWEDVGYSSMDNQVLGPTGPTQIRTFYMKRISEKYNFFIINSIEYTGTVVLNFVCDRIGKVDLVDDGLYETPLTKNNQIGIIKSIKVDVRPNKKICVPIYMYFEKKLVNSVFEIKDFPLIACDNPSKSTDFCDVESADIPFEKQIIEKAKLSIQRLNKVNFERVMVIPLFEKVSLQKVFHDYGLPINSKMRIHINGSTHRTYGKTSHTDYWNPYFIVFNKKSRNRVPNLAKELGSKPNKNEKLLLAGDLSGEKWHTSVDLDLSKIGIDNVVIFNICCNSTLESANTPGLLSITAINGQKETLLFRNFIYADSRGTFFGSFFRFEFIDDSWNIIQMRHYFHEAKRMNFVMDSLFANSWVMPSILMNDYNVNTNQSDSDKGDLIEEIHNPFEYTG</sequence>
<organism evidence="2 3">
    <name type="scientific">Tritrichomonas musculus</name>
    <dbReference type="NCBI Taxonomy" id="1915356"/>
    <lineage>
        <taxon>Eukaryota</taxon>
        <taxon>Metamonada</taxon>
        <taxon>Parabasalia</taxon>
        <taxon>Tritrichomonadida</taxon>
        <taxon>Tritrichomonadidae</taxon>
        <taxon>Tritrichomonas</taxon>
    </lineage>
</organism>
<reference evidence="2 3" key="1">
    <citation type="submission" date="2024-04" db="EMBL/GenBank/DDBJ databases">
        <title>Tritrichomonas musculus Genome.</title>
        <authorList>
            <person name="Alves-Ferreira E."/>
            <person name="Grigg M."/>
            <person name="Lorenzi H."/>
            <person name="Galac M."/>
        </authorList>
    </citation>
    <scope>NUCLEOTIDE SEQUENCE [LARGE SCALE GENOMIC DNA]</scope>
    <source>
        <strain evidence="2 3">EAF2021</strain>
    </source>
</reference>
<feature type="domain" description="C2" evidence="1">
    <location>
        <begin position="1"/>
        <end position="100"/>
    </location>
</feature>
<dbReference type="PROSITE" id="PS50004">
    <property type="entry name" value="C2"/>
    <property type="match status" value="1"/>
</dbReference>
<dbReference type="CDD" id="cd00030">
    <property type="entry name" value="C2"/>
    <property type="match status" value="1"/>
</dbReference>
<dbReference type="InterPro" id="IPR000008">
    <property type="entry name" value="C2_dom"/>
</dbReference>
<evidence type="ECO:0000313" key="2">
    <source>
        <dbReference type="EMBL" id="KAK8897960.1"/>
    </source>
</evidence>
<dbReference type="SUPFAM" id="SSF49562">
    <property type="entry name" value="C2 domain (Calcium/lipid-binding domain, CaLB)"/>
    <property type="match status" value="1"/>
</dbReference>
<dbReference type="Gene3D" id="2.60.40.150">
    <property type="entry name" value="C2 domain"/>
    <property type="match status" value="1"/>
</dbReference>
<name>A0ABR2L3L0_9EUKA</name>
<dbReference type="Pfam" id="PF00168">
    <property type="entry name" value="C2"/>
    <property type="match status" value="1"/>
</dbReference>
<dbReference type="Proteomes" id="UP001470230">
    <property type="component" value="Unassembled WGS sequence"/>
</dbReference>
<proteinExistence type="predicted"/>
<evidence type="ECO:0000259" key="1">
    <source>
        <dbReference type="PROSITE" id="PS50004"/>
    </source>
</evidence>
<gene>
    <name evidence="2" type="ORF">M9Y10_000204</name>
</gene>
<dbReference type="InterPro" id="IPR035892">
    <property type="entry name" value="C2_domain_sf"/>
</dbReference>
<keyword evidence="3" id="KW-1185">Reference proteome</keyword>
<evidence type="ECO:0000313" key="3">
    <source>
        <dbReference type="Proteomes" id="UP001470230"/>
    </source>
</evidence>
<accession>A0ABR2L3L0</accession>
<dbReference type="SMART" id="SM00239">
    <property type="entry name" value="C2"/>
    <property type="match status" value="1"/>
</dbReference>
<protein>
    <recommendedName>
        <fullName evidence="1">C2 domain-containing protein</fullName>
    </recommendedName>
</protein>
<comment type="caution">
    <text evidence="2">The sequence shown here is derived from an EMBL/GenBank/DDBJ whole genome shotgun (WGS) entry which is preliminary data.</text>
</comment>
<dbReference type="EMBL" id="JAPFFF010000001">
    <property type="protein sequence ID" value="KAK8897960.1"/>
    <property type="molecule type" value="Genomic_DNA"/>
</dbReference>